<evidence type="ECO:0000259" key="7">
    <source>
        <dbReference type="PROSITE" id="PS50888"/>
    </source>
</evidence>
<dbReference type="InterPro" id="IPR011598">
    <property type="entry name" value="bHLH_dom"/>
</dbReference>
<dbReference type="GO" id="GO:0000978">
    <property type="term" value="F:RNA polymerase II cis-regulatory region sequence-specific DNA binding"/>
    <property type="evidence" value="ECO:0007669"/>
    <property type="project" value="TreeGrafter"/>
</dbReference>
<dbReference type="SMART" id="SM00353">
    <property type="entry name" value="HLH"/>
    <property type="match status" value="1"/>
</dbReference>
<keyword evidence="9" id="KW-1185">Reference proteome</keyword>
<reference evidence="8 9" key="1">
    <citation type="submission" date="2016-07" db="EMBL/GenBank/DDBJ databases">
        <title>Pervasive Adenine N6-methylation of Active Genes in Fungi.</title>
        <authorList>
            <consortium name="DOE Joint Genome Institute"/>
            <person name="Mondo S.J."/>
            <person name="Dannebaum R.O."/>
            <person name="Kuo R.C."/>
            <person name="Labutti K."/>
            <person name="Haridas S."/>
            <person name="Kuo A."/>
            <person name="Salamov A."/>
            <person name="Ahrendt S.R."/>
            <person name="Lipzen A."/>
            <person name="Sullivan W."/>
            <person name="Andreopoulos W.B."/>
            <person name="Clum A."/>
            <person name="Lindquist E."/>
            <person name="Daum C."/>
            <person name="Ramamoorthy G.K."/>
            <person name="Gryganskyi A."/>
            <person name="Culley D."/>
            <person name="Magnuson J.K."/>
            <person name="James T.Y."/>
            <person name="O'Malley M.A."/>
            <person name="Stajich J.E."/>
            <person name="Spatafora J.W."/>
            <person name="Visel A."/>
            <person name="Grigoriev I.V."/>
        </authorList>
    </citation>
    <scope>NUCLEOTIDE SEQUENCE [LARGE SCALE GENOMIC DNA]</scope>
    <source>
        <strain evidence="8 9">PL171</strain>
    </source>
</reference>
<feature type="region of interest" description="Disordered" evidence="6">
    <location>
        <begin position="224"/>
        <end position="292"/>
    </location>
</feature>
<protein>
    <recommendedName>
        <fullName evidence="7">BHLH domain-containing protein</fullName>
    </recommendedName>
</protein>
<sequence length="292" mass="31329">MPAGSRPRKRTAAAAAASTGDPATITSPLCSNSASAPSSAGQVSHVESSTGSGAGSGSDTAPQQQQQQQSPVGQRARITSNRTMPKLDTAKWRPAPLGTLMDGECSLSPSLVVANSESHADDEDREYEKLRKINHNVIERRRRDQINQSITELAEMLPMSIHQGAALNKLNTLKLSVDFVRQLTAQNQDLLVERQVMRTMLQERGVDWKTVEVAIAEHRAQMSASAAEQQAQQHLEYQHQSSALQQQQQHSVGAESAGSATQSDVGARSNGAMGTVEQQQPGHFTPTTTTGS</sequence>
<evidence type="ECO:0000256" key="3">
    <source>
        <dbReference type="ARBA" id="ARBA00023125"/>
    </source>
</evidence>
<feature type="compositionally biased region" description="Low complexity" evidence="6">
    <location>
        <begin position="224"/>
        <end position="251"/>
    </location>
</feature>
<dbReference type="InterPro" id="IPR052207">
    <property type="entry name" value="Max-like/E-box_TFs"/>
</dbReference>
<evidence type="ECO:0000256" key="5">
    <source>
        <dbReference type="ARBA" id="ARBA00023242"/>
    </source>
</evidence>
<evidence type="ECO:0000313" key="9">
    <source>
        <dbReference type="Proteomes" id="UP000193411"/>
    </source>
</evidence>
<keyword evidence="2" id="KW-0805">Transcription regulation</keyword>
<dbReference type="PROSITE" id="PS50888">
    <property type="entry name" value="BHLH"/>
    <property type="match status" value="1"/>
</dbReference>
<dbReference type="GO" id="GO:0005634">
    <property type="term" value="C:nucleus"/>
    <property type="evidence" value="ECO:0007669"/>
    <property type="project" value="UniProtKB-SubCell"/>
</dbReference>
<dbReference type="InterPro" id="IPR036638">
    <property type="entry name" value="HLH_DNA-bd_sf"/>
</dbReference>
<evidence type="ECO:0000256" key="2">
    <source>
        <dbReference type="ARBA" id="ARBA00023015"/>
    </source>
</evidence>
<evidence type="ECO:0000256" key="4">
    <source>
        <dbReference type="ARBA" id="ARBA00023163"/>
    </source>
</evidence>
<dbReference type="Gene3D" id="4.10.280.10">
    <property type="entry name" value="Helix-loop-helix DNA-binding domain"/>
    <property type="match status" value="1"/>
</dbReference>
<dbReference type="SUPFAM" id="SSF47459">
    <property type="entry name" value="HLH, helix-loop-helix DNA-binding domain"/>
    <property type="match status" value="1"/>
</dbReference>
<dbReference type="PANTHER" id="PTHR15741:SF27">
    <property type="entry name" value="TRANSCRIPTION FACTOR AP-4"/>
    <property type="match status" value="1"/>
</dbReference>
<dbReference type="PANTHER" id="PTHR15741">
    <property type="entry name" value="BASIC HELIX-LOOP-HELIX ZIP TRANSCRIPTION FACTOR"/>
    <property type="match status" value="1"/>
</dbReference>
<keyword evidence="4" id="KW-0804">Transcription</keyword>
<feature type="region of interest" description="Disordered" evidence="6">
    <location>
        <begin position="1"/>
        <end position="95"/>
    </location>
</feature>
<keyword evidence="3" id="KW-0238">DNA-binding</keyword>
<dbReference type="Proteomes" id="UP000193411">
    <property type="component" value="Unassembled WGS sequence"/>
</dbReference>
<evidence type="ECO:0000313" key="8">
    <source>
        <dbReference type="EMBL" id="ORZ36284.1"/>
    </source>
</evidence>
<organism evidence="8 9">
    <name type="scientific">Catenaria anguillulae PL171</name>
    <dbReference type="NCBI Taxonomy" id="765915"/>
    <lineage>
        <taxon>Eukaryota</taxon>
        <taxon>Fungi</taxon>
        <taxon>Fungi incertae sedis</taxon>
        <taxon>Blastocladiomycota</taxon>
        <taxon>Blastocladiomycetes</taxon>
        <taxon>Blastocladiales</taxon>
        <taxon>Catenariaceae</taxon>
        <taxon>Catenaria</taxon>
    </lineage>
</organism>
<gene>
    <name evidence="8" type="ORF">BCR44DRAFT_1460649</name>
</gene>
<dbReference type="EMBL" id="MCFL01000018">
    <property type="protein sequence ID" value="ORZ36284.1"/>
    <property type="molecule type" value="Genomic_DNA"/>
</dbReference>
<feature type="compositionally biased region" description="Basic residues" evidence="6">
    <location>
        <begin position="1"/>
        <end position="11"/>
    </location>
</feature>
<feature type="compositionally biased region" description="Polar residues" evidence="6">
    <location>
        <begin position="276"/>
        <end position="292"/>
    </location>
</feature>
<name>A0A1Y2HQR3_9FUNG</name>
<evidence type="ECO:0000256" key="6">
    <source>
        <dbReference type="SAM" id="MobiDB-lite"/>
    </source>
</evidence>
<dbReference type="STRING" id="765915.A0A1Y2HQR3"/>
<comment type="subcellular location">
    <subcellularLocation>
        <location evidence="1">Nucleus</location>
    </subcellularLocation>
</comment>
<evidence type="ECO:0000256" key="1">
    <source>
        <dbReference type="ARBA" id="ARBA00004123"/>
    </source>
</evidence>
<keyword evidence="5" id="KW-0539">Nucleus</keyword>
<dbReference type="AlphaFoldDB" id="A0A1Y2HQR3"/>
<accession>A0A1Y2HQR3</accession>
<proteinExistence type="predicted"/>
<feature type="domain" description="BHLH" evidence="7">
    <location>
        <begin position="130"/>
        <end position="183"/>
    </location>
</feature>
<dbReference type="GO" id="GO:0046983">
    <property type="term" value="F:protein dimerization activity"/>
    <property type="evidence" value="ECO:0007669"/>
    <property type="project" value="InterPro"/>
</dbReference>
<feature type="compositionally biased region" description="Polar residues" evidence="6">
    <location>
        <begin position="24"/>
        <end position="47"/>
    </location>
</feature>
<dbReference type="GO" id="GO:0000981">
    <property type="term" value="F:DNA-binding transcription factor activity, RNA polymerase II-specific"/>
    <property type="evidence" value="ECO:0007669"/>
    <property type="project" value="TreeGrafter"/>
</dbReference>
<comment type="caution">
    <text evidence="8">The sequence shown here is derived from an EMBL/GenBank/DDBJ whole genome shotgun (WGS) entry which is preliminary data.</text>
</comment>
<dbReference type="OrthoDB" id="690068at2759"/>
<dbReference type="Pfam" id="PF00010">
    <property type="entry name" value="HLH"/>
    <property type="match status" value="1"/>
</dbReference>